<dbReference type="InterPro" id="IPR008567">
    <property type="entry name" value="BKACE"/>
</dbReference>
<keyword evidence="4" id="KW-0862">Zinc</keyword>
<dbReference type="InterPro" id="IPR013785">
    <property type="entry name" value="Aldolase_TIM"/>
</dbReference>
<dbReference type="GO" id="GO:0046872">
    <property type="term" value="F:metal ion binding"/>
    <property type="evidence" value="ECO:0007669"/>
    <property type="project" value="UniProtKB-KW"/>
</dbReference>
<dbReference type="PANTHER" id="PTHR37418:SF2">
    <property type="entry name" value="3-KETO-5-AMINOHEXANOATE CLEAVAGE ENZYME"/>
    <property type="match status" value="1"/>
</dbReference>
<comment type="cofactor">
    <cofactor evidence="1">
        <name>Zn(2+)</name>
        <dbReference type="ChEBI" id="CHEBI:29105"/>
    </cofactor>
</comment>
<evidence type="ECO:0000313" key="5">
    <source>
        <dbReference type="EMBL" id="CAB4935642.1"/>
    </source>
</evidence>
<organism evidence="5">
    <name type="scientific">freshwater metagenome</name>
    <dbReference type="NCBI Taxonomy" id="449393"/>
    <lineage>
        <taxon>unclassified sequences</taxon>
        <taxon>metagenomes</taxon>
        <taxon>ecological metagenomes</taxon>
    </lineage>
</organism>
<dbReference type="EMBL" id="CAFBNB010000174">
    <property type="protein sequence ID" value="CAB4935642.1"/>
    <property type="molecule type" value="Genomic_DNA"/>
</dbReference>
<evidence type="ECO:0000256" key="2">
    <source>
        <dbReference type="ARBA" id="ARBA00022679"/>
    </source>
</evidence>
<keyword evidence="3" id="KW-0479">Metal-binding</keyword>
<dbReference type="GO" id="GO:0043720">
    <property type="term" value="F:3-keto-5-aminohexanoate cleavage activity"/>
    <property type="evidence" value="ECO:0007669"/>
    <property type="project" value="InterPro"/>
</dbReference>
<dbReference type="Pfam" id="PF05853">
    <property type="entry name" value="BKACE"/>
    <property type="match status" value="1"/>
</dbReference>
<dbReference type="PANTHER" id="PTHR37418">
    <property type="entry name" value="3-KETO-5-AMINOHEXANOATE CLEAVAGE ENZYME-RELATED"/>
    <property type="match status" value="1"/>
</dbReference>
<dbReference type="Gene3D" id="3.20.20.70">
    <property type="entry name" value="Aldolase class I"/>
    <property type="match status" value="1"/>
</dbReference>
<keyword evidence="2" id="KW-0808">Transferase</keyword>
<gene>
    <name evidence="5" type="ORF">UFOPK3720_00966</name>
</gene>
<evidence type="ECO:0000256" key="4">
    <source>
        <dbReference type="ARBA" id="ARBA00022833"/>
    </source>
</evidence>
<evidence type="ECO:0000256" key="3">
    <source>
        <dbReference type="ARBA" id="ARBA00022723"/>
    </source>
</evidence>
<reference evidence="5" key="1">
    <citation type="submission" date="2020-05" db="EMBL/GenBank/DDBJ databases">
        <authorList>
            <person name="Chiriac C."/>
            <person name="Salcher M."/>
            <person name="Ghai R."/>
            <person name="Kavagutti S V."/>
        </authorList>
    </citation>
    <scope>NUCLEOTIDE SEQUENCE</scope>
</reference>
<protein>
    <submittedName>
        <fullName evidence="5">Unannotated protein</fullName>
    </submittedName>
</protein>
<sequence length="297" mass="31701">MTTWSPMPAARHLRPWAPPPIDGYRPMIINVALTGAVPSKADNASIPLTPEEIAADVLACATAGATVFHLHMRDEQGDPVHRRDLYERTIAPIREARPDLVLGVTTSSRVDPDLSARIIGLDLEPALRPDLASLSLGSFNFPRVVSSNPPDQIRALLEHMANVGIRPELEVFELGMINSLWALRDQGLIPDPPIVNLLLGSMGSAPAFVSDLGQMVQRLPDGSEWAAAGIGIYQRSMTIAAAIMDGNVRTGLEDNPRGDGSATWSNVSAVQLAVEAATLAGRTIATAAEARSRFGLS</sequence>
<accession>A0A6J7IZH6</accession>
<evidence type="ECO:0000256" key="1">
    <source>
        <dbReference type="ARBA" id="ARBA00001947"/>
    </source>
</evidence>
<name>A0A6J7IZH6_9ZZZZ</name>
<proteinExistence type="predicted"/>
<dbReference type="AlphaFoldDB" id="A0A6J7IZH6"/>